<protein>
    <submittedName>
        <fullName evidence="2">MedDCM-OCT-S23-C8-cds30</fullName>
    </submittedName>
</protein>
<keyword evidence="1" id="KW-0812">Transmembrane</keyword>
<keyword evidence="1" id="KW-1133">Transmembrane helix</keyword>
<feature type="transmembrane region" description="Helical" evidence="1">
    <location>
        <begin position="188"/>
        <end position="209"/>
    </location>
</feature>
<feature type="transmembrane region" description="Helical" evidence="1">
    <location>
        <begin position="122"/>
        <end position="142"/>
    </location>
</feature>
<accession>S5DML2</accession>
<dbReference type="PANTHER" id="PTHR40400:SF1">
    <property type="entry name" value="SLR1512 PROTEIN"/>
    <property type="match status" value="1"/>
</dbReference>
<dbReference type="AlphaFoldDB" id="S5DML2"/>
<feature type="transmembrane region" description="Helical" evidence="1">
    <location>
        <begin position="163"/>
        <end position="182"/>
    </location>
</feature>
<dbReference type="Pfam" id="PF05982">
    <property type="entry name" value="Sbt_1"/>
    <property type="match status" value="1"/>
</dbReference>
<name>S5DML2_9ACTN</name>
<sequence>MEVILNPAIILFLTGIAIGQIFKDTLPQFLSKYLGYYLLVSLGLKGGISLRENGFTSEVTNVLSLGVFFALIIPLIAYFYLKNILEIDDAAALSGTYGSVSAITFVTALTYLSSSSQEFDNFMSAVLVVMEFPAIFMALYLVTKNKNKKQNNFETIKKAFLEVPNILLITSLFVGIIFQNQLIGNIDFFTVTIFDYVLYLFLFVMGTRVARRLSEIREKGLNLILFALVTPLIGSILALFASNLFSLTVGNATLLMVLTASASYIAVPAVVKDAIPNANPAIYLGLSLGVTFPFNIIIGIPLYNELAKYFIG</sequence>
<feature type="transmembrane region" description="Helical" evidence="1">
    <location>
        <begin position="6"/>
        <end position="22"/>
    </location>
</feature>
<feature type="transmembrane region" description="Helical" evidence="1">
    <location>
        <begin position="90"/>
        <end position="110"/>
    </location>
</feature>
<feature type="transmembrane region" description="Helical" evidence="1">
    <location>
        <begin position="283"/>
        <end position="303"/>
    </location>
</feature>
<proteinExistence type="predicted"/>
<evidence type="ECO:0000313" key="2">
    <source>
        <dbReference type="EMBL" id="AGQ18683.1"/>
    </source>
</evidence>
<dbReference type="PANTHER" id="PTHR40400">
    <property type="entry name" value="SLR1512 PROTEIN"/>
    <property type="match status" value="1"/>
</dbReference>
<reference evidence="2" key="1">
    <citation type="journal article" date="2013" name="Sci. Rep.">
        <title>Metagenomics uncovers a new group of low GC and ultra-small marine Actinobacteria.</title>
        <authorList>
            <person name="Ghai R."/>
            <person name="Mizuno C.M."/>
            <person name="Picazo A."/>
            <person name="Camacho A."/>
            <person name="Rodriguez-Valera F."/>
        </authorList>
    </citation>
    <scope>NUCLEOTIDE SEQUENCE</scope>
</reference>
<dbReference type="EMBL" id="KC811108">
    <property type="protein sequence ID" value="AGQ18683.1"/>
    <property type="molecule type" value="Genomic_DNA"/>
</dbReference>
<keyword evidence="1" id="KW-0472">Membrane</keyword>
<dbReference type="InterPro" id="IPR010293">
    <property type="entry name" value="Sbt_1"/>
</dbReference>
<feature type="transmembrane region" description="Helical" evidence="1">
    <location>
        <begin position="62"/>
        <end position="81"/>
    </location>
</feature>
<feature type="transmembrane region" description="Helical" evidence="1">
    <location>
        <begin position="221"/>
        <end position="240"/>
    </location>
</feature>
<organism evidence="2">
    <name type="scientific">Candidatus Actinomarina minuta</name>
    <dbReference type="NCBI Taxonomy" id="1389454"/>
    <lineage>
        <taxon>Bacteria</taxon>
        <taxon>Bacillati</taxon>
        <taxon>Actinomycetota</taxon>
        <taxon>Actinomycetes</taxon>
        <taxon>Candidatus Actinomarinidae</taxon>
        <taxon>Candidatus Actinomarinales</taxon>
        <taxon>Candidatus Actinomarineae</taxon>
        <taxon>Candidatus Actinomarinaceae</taxon>
        <taxon>Candidatus Actinomarina</taxon>
    </lineage>
</organism>
<evidence type="ECO:0000256" key="1">
    <source>
        <dbReference type="SAM" id="Phobius"/>
    </source>
</evidence>
<feature type="transmembrane region" description="Helical" evidence="1">
    <location>
        <begin position="252"/>
        <end position="271"/>
    </location>
</feature>